<name>A0A940N4C3_9PROT</name>
<evidence type="ECO:0000313" key="2">
    <source>
        <dbReference type="EMBL" id="MBP0494945.1"/>
    </source>
</evidence>
<dbReference type="RefSeq" id="WP_209375744.1">
    <property type="nucleotide sequence ID" value="NZ_JAGIZA010000013.1"/>
</dbReference>
<accession>A0A940N4C3</accession>
<keyword evidence="1" id="KW-0732">Signal</keyword>
<evidence type="ECO:0000313" key="3">
    <source>
        <dbReference type="Proteomes" id="UP000677537"/>
    </source>
</evidence>
<organism evidence="2 3">
    <name type="scientific">Roseomonas indoligenes</name>
    <dbReference type="NCBI Taxonomy" id="2820811"/>
    <lineage>
        <taxon>Bacteria</taxon>
        <taxon>Pseudomonadati</taxon>
        <taxon>Pseudomonadota</taxon>
        <taxon>Alphaproteobacteria</taxon>
        <taxon>Acetobacterales</taxon>
        <taxon>Roseomonadaceae</taxon>
        <taxon>Roseomonas</taxon>
    </lineage>
</organism>
<feature type="signal peptide" evidence="1">
    <location>
        <begin position="1"/>
        <end position="22"/>
    </location>
</feature>
<feature type="chain" id="PRO_5036821733" evidence="1">
    <location>
        <begin position="23"/>
        <end position="116"/>
    </location>
</feature>
<comment type="caution">
    <text evidence="2">The sequence shown here is derived from an EMBL/GenBank/DDBJ whole genome shotgun (WGS) entry which is preliminary data.</text>
</comment>
<proteinExistence type="predicted"/>
<reference evidence="2" key="1">
    <citation type="submission" date="2021-03" db="EMBL/GenBank/DDBJ databases">
        <authorList>
            <person name="So Y."/>
        </authorList>
    </citation>
    <scope>NUCLEOTIDE SEQUENCE</scope>
    <source>
        <strain evidence="2">SG15</strain>
    </source>
</reference>
<sequence>MRSGLRTAILAIMGATAGNLAAAPEASATPSLLCGRDEVIRIVARTVRQWNQYNRIVDGSAVEAPTDRANAVICYATMTSVGYELTPEGWIPRRHEELRRYDVQVLANRLYVQVQP</sequence>
<dbReference type="EMBL" id="JAGIZA010000013">
    <property type="protein sequence ID" value="MBP0494945.1"/>
    <property type="molecule type" value="Genomic_DNA"/>
</dbReference>
<dbReference type="AlphaFoldDB" id="A0A940N4C3"/>
<dbReference type="Proteomes" id="UP000677537">
    <property type="component" value="Unassembled WGS sequence"/>
</dbReference>
<protein>
    <submittedName>
        <fullName evidence="2">Uncharacterized protein</fullName>
    </submittedName>
</protein>
<evidence type="ECO:0000256" key="1">
    <source>
        <dbReference type="SAM" id="SignalP"/>
    </source>
</evidence>
<gene>
    <name evidence="2" type="ORF">J5Y10_19340</name>
</gene>
<keyword evidence="3" id="KW-1185">Reference proteome</keyword>